<evidence type="ECO:0000313" key="3">
    <source>
        <dbReference type="Proteomes" id="UP001595075"/>
    </source>
</evidence>
<feature type="compositionally biased region" description="Low complexity" evidence="1">
    <location>
        <begin position="146"/>
        <end position="158"/>
    </location>
</feature>
<accession>A0ABR4C2Z2</accession>
<feature type="region of interest" description="Disordered" evidence="1">
    <location>
        <begin position="137"/>
        <end position="213"/>
    </location>
</feature>
<organism evidence="2 3">
    <name type="scientific">Oculimacula yallundae</name>
    <dbReference type="NCBI Taxonomy" id="86028"/>
    <lineage>
        <taxon>Eukaryota</taxon>
        <taxon>Fungi</taxon>
        <taxon>Dikarya</taxon>
        <taxon>Ascomycota</taxon>
        <taxon>Pezizomycotina</taxon>
        <taxon>Leotiomycetes</taxon>
        <taxon>Helotiales</taxon>
        <taxon>Ploettnerulaceae</taxon>
        <taxon>Oculimacula</taxon>
    </lineage>
</organism>
<dbReference type="EMBL" id="JAZHXI010000014">
    <property type="protein sequence ID" value="KAL2064318.1"/>
    <property type="molecule type" value="Genomic_DNA"/>
</dbReference>
<dbReference type="Proteomes" id="UP001595075">
    <property type="component" value="Unassembled WGS sequence"/>
</dbReference>
<protein>
    <submittedName>
        <fullName evidence="2">Uncharacterized protein</fullName>
    </submittedName>
</protein>
<reference evidence="2 3" key="1">
    <citation type="journal article" date="2024" name="Commun. Biol.">
        <title>Comparative genomic analysis of thermophilic fungi reveals convergent evolutionary adaptations and gene losses.</title>
        <authorList>
            <person name="Steindorff A.S."/>
            <person name="Aguilar-Pontes M.V."/>
            <person name="Robinson A.J."/>
            <person name="Andreopoulos B."/>
            <person name="LaButti K."/>
            <person name="Kuo A."/>
            <person name="Mondo S."/>
            <person name="Riley R."/>
            <person name="Otillar R."/>
            <person name="Haridas S."/>
            <person name="Lipzen A."/>
            <person name="Grimwood J."/>
            <person name="Schmutz J."/>
            <person name="Clum A."/>
            <person name="Reid I.D."/>
            <person name="Moisan M.C."/>
            <person name="Butler G."/>
            <person name="Nguyen T.T.M."/>
            <person name="Dewar K."/>
            <person name="Conant G."/>
            <person name="Drula E."/>
            <person name="Henrissat B."/>
            <person name="Hansel C."/>
            <person name="Singer S."/>
            <person name="Hutchinson M.I."/>
            <person name="de Vries R.P."/>
            <person name="Natvig D.O."/>
            <person name="Powell A.J."/>
            <person name="Tsang A."/>
            <person name="Grigoriev I.V."/>
        </authorList>
    </citation>
    <scope>NUCLEOTIDE SEQUENCE [LARGE SCALE GENOMIC DNA]</scope>
    <source>
        <strain evidence="2 3">CBS 494.80</strain>
    </source>
</reference>
<feature type="compositionally biased region" description="Low complexity" evidence="1">
    <location>
        <begin position="177"/>
        <end position="198"/>
    </location>
</feature>
<keyword evidence="3" id="KW-1185">Reference proteome</keyword>
<feature type="compositionally biased region" description="Basic and acidic residues" evidence="1">
    <location>
        <begin position="420"/>
        <end position="433"/>
    </location>
</feature>
<name>A0ABR4C2Z2_9HELO</name>
<evidence type="ECO:0000313" key="2">
    <source>
        <dbReference type="EMBL" id="KAL2064318.1"/>
    </source>
</evidence>
<evidence type="ECO:0000256" key="1">
    <source>
        <dbReference type="SAM" id="MobiDB-lite"/>
    </source>
</evidence>
<comment type="caution">
    <text evidence="2">The sequence shown here is derived from an EMBL/GenBank/DDBJ whole genome shotgun (WGS) entry which is preliminary data.</text>
</comment>
<gene>
    <name evidence="2" type="ORF">VTL71DRAFT_4812</name>
</gene>
<proteinExistence type="predicted"/>
<sequence>MPGLTHSHYVHRYVAPDARMSKYHTPYLRPDSCEQGVSTTTKQGSFAQRIQALESSSTTSNTSSNAINIYPDVSDQVASALARWGIPSKNWIKYYNGRYVWPDEIVVQDSPTLGLNHPFKTTATAVSTNFESRPAIGVLQPEDGSRLSSRTSSSVSGRKQIRRAPASQTSSLRDQYSIGSSLPSIDSASSSNRSSQTTSDKRSEEEIYLPPGFIDTNPSCDNLIDLIAIVRHIVPAGGLDPNINYGVFERLKYSHDDTDEKIENFVRNAEAEDPDFLDKLTGFASGRPGVFKGGSPSEAFHRQDMLKRGYVCYEGEWIKGEEAEVQRVEVQKGRLVVHSQGIRLNSYQPHPAQFEDELAYQVDYRYAEVEDDNTREADLGYDADCEQSRGMKGGMSKRGAGKKSLGAGMNRRRSTTTNKLKKESKQQKMDRTYKANTRRS</sequence>
<feature type="region of interest" description="Disordered" evidence="1">
    <location>
        <begin position="375"/>
        <end position="440"/>
    </location>
</feature>